<feature type="compositionally biased region" description="Basic and acidic residues" evidence="4">
    <location>
        <begin position="419"/>
        <end position="431"/>
    </location>
</feature>
<feature type="compositionally biased region" description="Acidic residues" evidence="4">
    <location>
        <begin position="449"/>
        <end position="462"/>
    </location>
</feature>
<dbReference type="InterPro" id="IPR019139">
    <property type="entry name" value="LRRFIP1/2"/>
</dbReference>
<dbReference type="AlphaFoldDB" id="A0A3Q0RJC2"/>
<feature type="region of interest" description="Disordered" evidence="4">
    <location>
        <begin position="1"/>
        <end position="36"/>
    </location>
</feature>
<feature type="compositionally biased region" description="Low complexity" evidence="4">
    <location>
        <begin position="283"/>
        <end position="297"/>
    </location>
</feature>
<protein>
    <submittedName>
        <fullName evidence="5">Uncharacterized protein</fullName>
    </submittedName>
</protein>
<keyword evidence="6" id="KW-1185">Reference proteome</keyword>
<feature type="compositionally biased region" description="Basic and acidic residues" evidence="4">
    <location>
        <begin position="473"/>
        <end position="501"/>
    </location>
</feature>
<feature type="coiled-coil region" evidence="3">
    <location>
        <begin position="42"/>
        <end position="133"/>
    </location>
</feature>
<keyword evidence="2 3" id="KW-0175">Coiled coil</keyword>
<feature type="compositionally biased region" description="Polar residues" evidence="4">
    <location>
        <begin position="567"/>
        <end position="584"/>
    </location>
</feature>
<feature type="compositionally biased region" description="Low complexity" evidence="4">
    <location>
        <begin position="1"/>
        <end position="34"/>
    </location>
</feature>
<feature type="compositionally biased region" description="Basic and acidic residues" evidence="4">
    <location>
        <begin position="782"/>
        <end position="791"/>
    </location>
</feature>
<dbReference type="Proteomes" id="UP000261340">
    <property type="component" value="Unplaced"/>
</dbReference>
<dbReference type="STRING" id="61819.ENSACIP00000008855"/>
<feature type="compositionally biased region" description="Acidic residues" evidence="4">
    <location>
        <begin position="391"/>
        <end position="402"/>
    </location>
</feature>
<evidence type="ECO:0000313" key="6">
    <source>
        <dbReference type="Proteomes" id="UP000261340"/>
    </source>
</evidence>
<feature type="region of interest" description="Disordered" evidence="4">
    <location>
        <begin position="188"/>
        <end position="502"/>
    </location>
</feature>
<evidence type="ECO:0000256" key="2">
    <source>
        <dbReference type="ARBA" id="ARBA00023054"/>
    </source>
</evidence>
<evidence type="ECO:0000256" key="3">
    <source>
        <dbReference type="SAM" id="Coils"/>
    </source>
</evidence>
<evidence type="ECO:0000256" key="1">
    <source>
        <dbReference type="ARBA" id="ARBA00008275"/>
    </source>
</evidence>
<feature type="compositionally biased region" description="Basic and acidic residues" evidence="4">
    <location>
        <begin position="680"/>
        <end position="697"/>
    </location>
</feature>
<feature type="compositionally biased region" description="Polar residues" evidence="4">
    <location>
        <begin position="217"/>
        <end position="227"/>
    </location>
</feature>
<reference evidence="5" key="2">
    <citation type="submission" date="2025-09" db="UniProtKB">
        <authorList>
            <consortium name="Ensembl"/>
        </authorList>
    </citation>
    <scope>IDENTIFICATION</scope>
</reference>
<feature type="compositionally biased region" description="Basic and acidic residues" evidence="4">
    <location>
        <begin position="890"/>
        <end position="904"/>
    </location>
</feature>
<evidence type="ECO:0000256" key="4">
    <source>
        <dbReference type="SAM" id="MobiDB-lite"/>
    </source>
</evidence>
<dbReference type="GeneTree" id="ENSGT00530000063564"/>
<feature type="compositionally biased region" description="Acidic residues" evidence="4">
    <location>
        <begin position="798"/>
        <end position="822"/>
    </location>
</feature>
<feature type="compositionally biased region" description="Basic and acidic residues" evidence="4">
    <location>
        <begin position="188"/>
        <end position="207"/>
    </location>
</feature>
<feature type="compositionally biased region" description="Basic and acidic residues" evidence="4">
    <location>
        <begin position="749"/>
        <end position="768"/>
    </location>
</feature>
<feature type="compositionally biased region" description="Low complexity" evidence="4">
    <location>
        <begin position="772"/>
        <end position="781"/>
    </location>
</feature>
<feature type="region of interest" description="Disordered" evidence="4">
    <location>
        <begin position="937"/>
        <end position="988"/>
    </location>
</feature>
<dbReference type="GO" id="GO:0000978">
    <property type="term" value="F:RNA polymerase II cis-regulatory region sequence-specific DNA binding"/>
    <property type="evidence" value="ECO:0007669"/>
    <property type="project" value="TreeGrafter"/>
</dbReference>
<proteinExistence type="inferred from homology"/>
<dbReference type="Ensembl" id="ENSACIT00000009122.1">
    <property type="protein sequence ID" value="ENSACIP00000008855.1"/>
    <property type="gene ID" value="ENSACIG00000006906.1"/>
</dbReference>
<dbReference type="GO" id="GO:0000981">
    <property type="term" value="F:DNA-binding transcription factor activity, RNA polymerase II-specific"/>
    <property type="evidence" value="ECO:0007669"/>
    <property type="project" value="TreeGrafter"/>
</dbReference>
<feature type="compositionally biased region" description="Polar residues" evidence="4">
    <location>
        <begin position="845"/>
        <end position="857"/>
    </location>
</feature>
<feature type="region of interest" description="Disordered" evidence="4">
    <location>
        <begin position="520"/>
        <end position="920"/>
    </location>
</feature>
<comment type="similarity">
    <text evidence="1">Belongs to the LRRFIP family.</text>
</comment>
<dbReference type="Pfam" id="PF09738">
    <property type="entry name" value="LRRFIP"/>
    <property type="match status" value="1"/>
</dbReference>
<dbReference type="OMA" id="NCAKDAT"/>
<feature type="compositionally biased region" description="Basic and acidic residues" evidence="4">
    <location>
        <begin position="228"/>
        <end position="244"/>
    </location>
</feature>
<feature type="compositionally biased region" description="Low complexity" evidence="4">
    <location>
        <begin position="962"/>
        <end position="971"/>
    </location>
</feature>
<feature type="compositionally biased region" description="Basic and acidic residues" evidence="4">
    <location>
        <begin position="259"/>
        <end position="282"/>
    </location>
</feature>
<feature type="compositionally biased region" description="Basic and acidic residues" evidence="4">
    <location>
        <begin position="643"/>
        <end position="657"/>
    </location>
</feature>
<reference evidence="5" key="1">
    <citation type="submission" date="2025-08" db="UniProtKB">
        <authorList>
            <consortium name="Ensembl"/>
        </authorList>
    </citation>
    <scope>IDENTIFICATION</scope>
</reference>
<dbReference type="PANTHER" id="PTHR19212">
    <property type="entry name" value="LEUCINE RICH REPEAT IN FLII INTERACTING PROTEIN"/>
    <property type="match status" value="1"/>
</dbReference>
<accession>A0A3Q0RJC2</accession>
<dbReference type="Gene3D" id="1.20.5.4090">
    <property type="match status" value="1"/>
</dbReference>
<dbReference type="PANTHER" id="PTHR19212:SF5">
    <property type="entry name" value="LEUCINE-RICH REPEAT FLIGHTLESS-INTERACTING PROTEIN 1"/>
    <property type="match status" value="1"/>
</dbReference>
<feature type="compositionally biased region" description="Polar residues" evidence="4">
    <location>
        <begin position="316"/>
        <end position="328"/>
    </location>
</feature>
<name>A0A3Q0RJC2_AMPCI</name>
<sequence length="988" mass="108801">RTLSEGSRAASALTSATLTSLGGTSSRRGSGETALTVDAESSIREIKEIHELKDQIQDVEAKYTQNLKEAKDALAEVEEKYRKAMVSNAQLDNEKNNLMYQVDTLKDSLMELEELLSESRREYDEKLKECEREKYAHSVLQFQFNEMKETLKQSEELLNVSIFPQRIVCHSECDASHRFPEFKKKEVYDKTKQKTADENRKDKRVEPAENDVGSAAEPTSGSVTATFKESKMDQVKNTQDNKETEEVDAVEPIKSSEVPLKETFEEPTMDHVSNEREEERTLETNTVEQVVVEPTQTICETPKEVTVDDVMDEQNQEQTLETKITDSGETGEPTPRVSHVEALEESSTVSKMDDQGTKQTLETNKVEETELVSLAENPCQEETLNKVTVDDVTEEQTLETETEQSVKTEEPTESSSHLETLKESVTDSKEDDHDEEQTLEVETFHDVENEGETLEMETIESEEAVKSVSPVETLKESRTDAEKDKQDHEQTFEREEVKEMETIPILDAEANVCTANLHSNSAETTDGFNKECTSSVDDSESITIPTDGDVIRTDQAEDEAESDSKCESTSNNSGNSPETSSNTEGESHVPGDGDVAANEPESASESKPSTDHSLDGIKSSSDMEPSKAINMGRDDLPIYVSNEDPKELGDEEPRAEIEQECLPARAISPSQDVGNSENGNLKEPKELVSPGEKHDSCDGASSTERPEAFSTEKGLSEAVVQDEELEISTAAVFETPQTPKEATEIGSLIDHESAVTENLEHKNDKHDEESESSLSAEQLQKSSEDQCDNKDSSQPTEADSEGEEYDEDEGQSFDFDDMDIEAAVEPSLLLEQEHVEEGVTVMPDESNNGPCQSNAESNENKPVEGSGGSNQADKDSDTVPQEEQNSEEATSEKVENVCEEEKNAPEAGEGDQAGQVAEEQTILGAVAENINQTVSSLAEERIDSDKNVLQGEDEPKSADQVGSNKGAAQSKKSGKKGKGKGKEDCKMS</sequence>
<organism evidence="5 6">
    <name type="scientific">Amphilophus citrinellus</name>
    <name type="common">Midas cichlid</name>
    <name type="synonym">Cichlasoma citrinellum</name>
    <dbReference type="NCBI Taxonomy" id="61819"/>
    <lineage>
        <taxon>Eukaryota</taxon>
        <taxon>Metazoa</taxon>
        <taxon>Chordata</taxon>
        <taxon>Craniata</taxon>
        <taxon>Vertebrata</taxon>
        <taxon>Euteleostomi</taxon>
        <taxon>Actinopterygii</taxon>
        <taxon>Neopterygii</taxon>
        <taxon>Teleostei</taxon>
        <taxon>Neoteleostei</taxon>
        <taxon>Acanthomorphata</taxon>
        <taxon>Ovalentaria</taxon>
        <taxon>Cichlomorphae</taxon>
        <taxon>Cichliformes</taxon>
        <taxon>Cichlidae</taxon>
        <taxon>New World cichlids</taxon>
        <taxon>Cichlasomatinae</taxon>
        <taxon>Heroini</taxon>
        <taxon>Amphilophus</taxon>
    </lineage>
</organism>
<feature type="compositionally biased region" description="Polar residues" evidence="4">
    <location>
        <begin position="520"/>
        <end position="544"/>
    </location>
</feature>
<evidence type="ECO:0000313" key="5">
    <source>
        <dbReference type="Ensembl" id="ENSACIP00000008855.1"/>
    </source>
</evidence>
<feature type="compositionally biased region" description="Polar residues" evidence="4">
    <location>
        <begin position="668"/>
        <end position="679"/>
    </location>
</feature>